<dbReference type="RefSeq" id="WP_179299603.1">
    <property type="nucleotide sequence ID" value="NZ_MQWD01000001.1"/>
</dbReference>
<feature type="transmembrane region" description="Helical" evidence="7">
    <location>
        <begin position="231"/>
        <end position="248"/>
    </location>
</feature>
<feature type="transmembrane region" description="Helical" evidence="7">
    <location>
        <begin position="132"/>
        <end position="153"/>
    </location>
</feature>
<dbReference type="SUPFAM" id="SSF52402">
    <property type="entry name" value="Adenine nucleotide alpha hydrolases-like"/>
    <property type="match status" value="2"/>
</dbReference>
<keyword evidence="11" id="KW-1185">Reference proteome</keyword>
<comment type="subcellular location">
    <subcellularLocation>
        <location evidence="1">Membrane</location>
        <topology evidence="1">Multi-pass membrane protein</topology>
    </subcellularLocation>
</comment>
<evidence type="ECO:0000256" key="6">
    <source>
        <dbReference type="ARBA" id="ARBA00023136"/>
    </source>
</evidence>
<keyword evidence="3 7" id="KW-0812">Transmembrane</keyword>
<gene>
    <name evidence="10" type="ORF">BSZ37_12035</name>
</gene>
<dbReference type="InterPro" id="IPR006153">
    <property type="entry name" value="Cation/H_exchanger_TM"/>
</dbReference>
<dbReference type="InterPro" id="IPR006016">
    <property type="entry name" value="UspA"/>
</dbReference>
<dbReference type="InterPro" id="IPR050794">
    <property type="entry name" value="CPA2_transporter"/>
</dbReference>
<evidence type="ECO:0000259" key="9">
    <source>
        <dbReference type="Pfam" id="PF00999"/>
    </source>
</evidence>
<sequence>MLLYLLPQIAAILVLGRILGGLAHRVGQPRVVGEMAAGIVLGPSLLGWLAPAAQAALFPAESLGALNAIAQVGLVLFLFLVGLELDPAKLRGQGHAALVTSHASIIAPFLLGSVLALYLYPQLSDASVQFSHFALFMGAAMSVTAFPVLARILAERNLLQTKLGVVAITCAAVDDVTAWGLLAVVIALVRTSGAVEVVAVFAWTIVFVALVLFALRPALRRLAVYHRTRGGLTRGALATVLLVTIASAWTTEWIGIHALFGAFLAGVAMPKDPDFVRDVEHRLSDVTTLLFLPLFFAYAGLNTQIGLLDSPRLWLDAGLVVAVATAGKFGGSALAARMSGLGMRESAALGILMNTRGLMELVILTIGLELGVVSPALFAMMVIMALATTVMTTPVLERIYPASLAQQESADAAPSAFSVLLPVALPSNGPELLRVARALAPASRLRVYPLHLLRADRPLADALAPLPADETDALLPLLAAADGLDIRPLAFVSRDVGGDVVDLAKAKQADLVLMGWHEPVVARSALGGVVRDVMRRAPTEVAVVLSRGDGAWGRVLVPFAGGPHDRAALALARRLAEGPEAVPVTVLTAGLDARDAVSVAAVEAARAAGLDIRPALPGAPLDAVVAEAASGYGLVVAGASAAWGLEPSLFSVAHERLAREVPASLLVVRAGPEQGAG</sequence>
<keyword evidence="6 7" id="KW-0472">Membrane</keyword>
<dbReference type="Pfam" id="PF00999">
    <property type="entry name" value="Na_H_Exchanger"/>
    <property type="match status" value="1"/>
</dbReference>
<keyword evidence="4 7" id="KW-1133">Transmembrane helix</keyword>
<feature type="transmembrane region" description="Helical" evidence="7">
    <location>
        <begin position="63"/>
        <end position="83"/>
    </location>
</feature>
<name>A0A271J0W9_9BACT</name>
<feature type="transmembrane region" description="Helical" evidence="7">
    <location>
        <begin position="283"/>
        <end position="301"/>
    </location>
</feature>
<feature type="transmembrane region" description="Helical" evidence="7">
    <location>
        <begin position="313"/>
        <end position="336"/>
    </location>
</feature>
<dbReference type="Gene3D" id="1.20.1530.20">
    <property type="match status" value="1"/>
</dbReference>
<dbReference type="Gene3D" id="3.40.50.620">
    <property type="entry name" value="HUPs"/>
    <property type="match status" value="2"/>
</dbReference>
<evidence type="ECO:0000256" key="3">
    <source>
        <dbReference type="ARBA" id="ARBA00022692"/>
    </source>
</evidence>
<organism evidence="10 11">
    <name type="scientific">Rubrivirga marina</name>
    <dbReference type="NCBI Taxonomy" id="1196024"/>
    <lineage>
        <taxon>Bacteria</taxon>
        <taxon>Pseudomonadati</taxon>
        <taxon>Rhodothermota</taxon>
        <taxon>Rhodothermia</taxon>
        <taxon>Rhodothermales</taxon>
        <taxon>Rubricoccaceae</taxon>
        <taxon>Rubrivirga</taxon>
    </lineage>
</organism>
<comment type="caution">
    <text evidence="10">The sequence shown here is derived from an EMBL/GenBank/DDBJ whole genome shotgun (WGS) entry which is preliminary data.</text>
</comment>
<dbReference type="GO" id="GO:1902600">
    <property type="term" value="P:proton transmembrane transport"/>
    <property type="evidence" value="ECO:0007669"/>
    <property type="project" value="InterPro"/>
</dbReference>
<dbReference type="Pfam" id="PF00582">
    <property type="entry name" value="Usp"/>
    <property type="match status" value="1"/>
</dbReference>
<evidence type="ECO:0000256" key="5">
    <source>
        <dbReference type="ARBA" id="ARBA00023065"/>
    </source>
</evidence>
<dbReference type="PANTHER" id="PTHR32468:SF0">
    <property type="entry name" value="K(+)_H(+) ANTIPORTER 1"/>
    <property type="match status" value="1"/>
</dbReference>
<protein>
    <recommendedName>
        <fullName evidence="12">Cation/H(+) antiporter</fullName>
    </recommendedName>
</protein>
<feature type="transmembrane region" description="Helical" evidence="7">
    <location>
        <begin position="6"/>
        <end position="23"/>
    </location>
</feature>
<keyword evidence="5" id="KW-0406">Ion transport</keyword>
<evidence type="ECO:0000259" key="8">
    <source>
        <dbReference type="Pfam" id="PF00582"/>
    </source>
</evidence>
<dbReference type="GO" id="GO:0015297">
    <property type="term" value="F:antiporter activity"/>
    <property type="evidence" value="ECO:0007669"/>
    <property type="project" value="InterPro"/>
</dbReference>
<dbReference type="PANTHER" id="PTHR32468">
    <property type="entry name" value="CATION/H + ANTIPORTER"/>
    <property type="match status" value="1"/>
</dbReference>
<dbReference type="InterPro" id="IPR038770">
    <property type="entry name" value="Na+/solute_symporter_sf"/>
</dbReference>
<feature type="domain" description="Cation/H+ exchanger transmembrane" evidence="9">
    <location>
        <begin position="13"/>
        <end position="397"/>
    </location>
</feature>
<feature type="domain" description="UspA" evidence="8">
    <location>
        <begin position="419"/>
        <end position="544"/>
    </location>
</feature>
<reference evidence="10 11" key="1">
    <citation type="submission" date="2016-11" db="EMBL/GenBank/DDBJ databases">
        <title>Study of marine rhodopsin-containing bacteria.</title>
        <authorList>
            <person name="Yoshizawa S."/>
            <person name="Kumagai Y."/>
            <person name="Kogure K."/>
        </authorList>
    </citation>
    <scope>NUCLEOTIDE SEQUENCE [LARGE SCALE GENOMIC DNA]</scope>
    <source>
        <strain evidence="10 11">SAORIC-28</strain>
    </source>
</reference>
<keyword evidence="2" id="KW-0813">Transport</keyword>
<feature type="transmembrane region" description="Helical" evidence="7">
    <location>
        <begin position="357"/>
        <end position="387"/>
    </location>
</feature>
<evidence type="ECO:0000256" key="1">
    <source>
        <dbReference type="ARBA" id="ARBA00004141"/>
    </source>
</evidence>
<feature type="transmembrane region" description="Helical" evidence="7">
    <location>
        <begin position="35"/>
        <end position="57"/>
    </location>
</feature>
<evidence type="ECO:0000313" key="11">
    <source>
        <dbReference type="Proteomes" id="UP000216339"/>
    </source>
</evidence>
<dbReference type="Proteomes" id="UP000216339">
    <property type="component" value="Unassembled WGS sequence"/>
</dbReference>
<dbReference type="AlphaFoldDB" id="A0A271J0W9"/>
<evidence type="ECO:0000256" key="4">
    <source>
        <dbReference type="ARBA" id="ARBA00022989"/>
    </source>
</evidence>
<dbReference type="InterPro" id="IPR014729">
    <property type="entry name" value="Rossmann-like_a/b/a_fold"/>
</dbReference>
<feature type="transmembrane region" description="Helical" evidence="7">
    <location>
        <begin position="254"/>
        <end position="271"/>
    </location>
</feature>
<dbReference type="GO" id="GO:0016020">
    <property type="term" value="C:membrane"/>
    <property type="evidence" value="ECO:0007669"/>
    <property type="project" value="UniProtKB-SubCell"/>
</dbReference>
<evidence type="ECO:0008006" key="12">
    <source>
        <dbReference type="Google" id="ProtNLM"/>
    </source>
</evidence>
<accession>A0A271J0W9</accession>
<feature type="transmembrane region" description="Helical" evidence="7">
    <location>
        <begin position="200"/>
        <end position="219"/>
    </location>
</feature>
<feature type="transmembrane region" description="Helical" evidence="7">
    <location>
        <begin position="95"/>
        <end position="120"/>
    </location>
</feature>
<evidence type="ECO:0000256" key="2">
    <source>
        <dbReference type="ARBA" id="ARBA00022448"/>
    </source>
</evidence>
<proteinExistence type="predicted"/>
<feature type="transmembrane region" description="Helical" evidence="7">
    <location>
        <begin position="165"/>
        <end position="188"/>
    </location>
</feature>
<evidence type="ECO:0000256" key="7">
    <source>
        <dbReference type="SAM" id="Phobius"/>
    </source>
</evidence>
<dbReference type="EMBL" id="MQWD01000001">
    <property type="protein sequence ID" value="PAP77103.1"/>
    <property type="molecule type" value="Genomic_DNA"/>
</dbReference>
<evidence type="ECO:0000313" key="10">
    <source>
        <dbReference type="EMBL" id="PAP77103.1"/>
    </source>
</evidence>